<dbReference type="RefSeq" id="WP_052408073.1">
    <property type="nucleotide sequence ID" value="NZ_JOEF01000034.1"/>
</dbReference>
<keyword evidence="2" id="KW-1185">Reference proteome</keyword>
<dbReference type="STRING" id="211114.SAMN04489726_1759"/>
<gene>
    <name evidence="1" type="ORF">SAMN04489726_1759</name>
</gene>
<proteinExistence type="predicted"/>
<dbReference type="AlphaFoldDB" id="A0A1G9TFS2"/>
<accession>A0A1G9TFS2</accession>
<dbReference type="Proteomes" id="UP000183376">
    <property type="component" value="Chromosome I"/>
</dbReference>
<dbReference type="OrthoDB" id="4262159at2"/>
<protein>
    <submittedName>
        <fullName evidence="1">Uncharacterized protein</fullName>
    </submittedName>
</protein>
<sequence length="168" mass="19067">MGSSFGRSVYEAEPVLHVSNGGAQVFLDVLALAACDLAESEWELRFALLCCNSRVGGGNDGFDLDELPWSESGWPAQREFVVRVVDAALERHRWEVLPYDPPQVLGYLRQYREIVSGYVPAPPLSSVVGWWEYERNEAHFRRCERHGLFVGVFEDCRLCPEDQWITCG</sequence>
<dbReference type="EMBL" id="LT629701">
    <property type="protein sequence ID" value="SDM46576.1"/>
    <property type="molecule type" value="Genomic_DNA"/>
</dbReference>
<reference evidence="1 2" key="1">
    <citation type="submission" date="2016-10" db="EMBL/GenBank/DDBJ databases">
        <authorList>
            <person name="de Groot N.N."/>
        </authorList>
    </citation>
    <scope>NUCLEOTIDE SEQUENCE [LARGE SCALE GENOMIC DNA]</scope>
    <source>
        <strain evidence="1 2">DSM 44149</strain>
    </source>
</reference>
<name>A0A1G9TFS2_ALLAB</name>
<organism evidence="1 2">
    <name type="scientific">Allokutzneria albata</name>
    <name type="common">Kibdelosporangium albatum</name>
    <dbReference type="NCBI Taxonomy" id="211114"/>
    <lineage>
        <taxon>Bacteria</taxon>
        <taxon>Bacillati</taxon>
        <taxon>Actinomycetota</taxon>
        <taxon>Actinomycetes</taxon>
        <taxon>Pseudonocardiales</taxon>
        <taxon>Pseudonocardiaceae</taxon>
        <taxon>Allokutzneria</taxon>
    </lineage>
</organism>
<evidence type="ECO:0000313" key="1">
    <source>
        <dbReference type="EMBL" id="SDM46576.1"/>
    </source>
</evidence>
<dbReference type="eggNOG" id="ENOG5032XX8">
    <property type="taxonomic scope" value="Bacteria"/>
</dbReference>
<evidence type="ECO:0000313" key="2">
    <source>
        <dbReference type="Proteomes" id="UP000183376"/>
    </source>
</evidence>